<evidence type="ECO:0000313" key="4">
    <source>
        <dbReference type="EMBL" id="KAF2725946.1"/>
    </source>
</evidence>
<dbReference type="EMBL" id="MU003766">
    <property type="protein sequence ID" value="KAF2725946.1"/>
    <property type="molecule type" value="Genomic_DNA"/>
</dbReference>
<keyword evidence="1" id="KW-0479">Metal-binding</keyword>
<evidence type="ECO:0000256" key="1">
    <source>
        <dbReference type="PROSITE-ProRule" id="PRU00042"/>
    </source>
</evidence>
<accession>A0A9P4QJA8</accession>
<feature type="compositionally biased region" description="Low complexity" evidence="2">
    <location>
        <begin position="74"/>
        <end position="83"/>
    </location>
</feature>
<feature type="non-terminal residue" evidence="4">
    <location>
        <position position="279"/>
    </location>
</feature>
<gene>
    <name evidence="4" type="ORF">K431DRAFT_308970</name>
</gene>
<reference evidence="4" key="1">
    <citation type="journal article" date="2020" name="Stud. Mycol.">
        <title>101 Dothideomycetes genomes: a test case for predicting lifestyles and emergence of pathogens.</title>
        <authorList>
            <person name="Haridas S."/>
            <person name="Albert R."/>
            <person name="Binder M."/>
            <person name="Bloem J."/>
            <person name="Labutti K."/>
            <person name="Salamov A."/>
            <person name="Andreopoulos B."/>
            <person name="Baker S."/>
            <person name="Barry K."/>
            <person name="Bills G."/>
            <person name="Bluhm B."/>
            <person name="Cannon C."/>
            <person name="Castanera R."/>
            <person name="Culley D."/>
            <person name="Daum C."/>
            <person name="Ezra D."/>
            <person name="Gonzalez J."/>
            <person name="Henrissat B."/>
            <person name="Kuo A."/>
            <person name="Liang C."/>
            <person name="Lipzen A."/>
            <person name="Lutzoni F."/>
            <person name="Magnuson J."/>
            <person name="Mondo S."/>
            <person name="Nolan M."/>
            <person name="Ohm R."/>
            <person name="Pangilinan J."/>
            <person name="Park H.-J."/>
            <person name="Ramirez L."/>
            <person name="Alfaro M."/>
            <person name="Sun H."/>
            <person name="Tritt A."/>
            <person name="Yoshinaga Y."/>
            <person name="Zwiers L.-H."/>
            <person name="Turgeon B."/>
            <person name="Goodwin S."/>
            <person name="Spatafora J."/>
            <person name="Crous P."/>
            <person name="Grigoriev I."/>
        </authorList>
    </citation>
    <scope>NUCLEOTIDE SEQUENCE</scope>
    <source>
        <strain evidence="4">CBS 116435</strain>
    </source>
</reference>
<feature type="domain" description="C2H2-type" evidence="3">
    <location>
        <begin position="244"/>
        <end position="273"/>
    </location>
</feature>
<evidence type="ECO:0000259" key="3">
    <source>
        <dbReference type="PROSITE" id="PS50157"/>
    </source>
</evidence>
<proteinExistence type="predicted"/>
<dbReference type="PROSITE" id="PS50157">
    <property type="entry name" value="ZINC_FINGER_C2H2_2"/>
    <property type="match status" value="1"/>
</dbReference>
<dbReference type="InterPro" id="IPR013087">
    <property type="entry name" value="Znf_C2H2_type"/>
</dbReference>
<evidence type="ECO:0000256" key="2">
    <source>
        <dbReference type="SAM" id="MobiDB-lite"/>
    </source>
</evidence>
<keyword evidence="5" id="KW-1185">Reference proteome</keyword>
<dbReference type="PROSITE" id="PS00028">
    <property type="entry name" value="ZINC_FINGER_C2H2_1"/>
    <property type="match status" value="1"/>
</dbReference>
<feature type="compositionally biased region" description="Polar residues" evidence="2">
    <location>
        <begin position="146"/>
        <end position="158"/>
    </location>
</feature>
<dbReference type="AlphaFoldDB" id="A0A9P4QJA8"/>
<comment type="caution">
    <text evidence="4">The sequence shown here is derived from an EMBL/GenBank/DDBJ whole genome shotgun (WGS) entry which is preliminary data.</text>
</comment>
<keyword evidence="1" id="KW-0863">Zinc-finger</keyword>
<feature type="region of interest" description="Disordered" evidence="2">
    <location>
        <begin position="144"/>
        <end position="167"/>
    </location>
</feature>
<dbReference type="GO" id="GO:0008270">
    <property type="term" value="F:zinc ion binding"/>
    <property type="evidence" value="ECO:0007669"/>
    <property type="project" value="UniProtKB-KW"/>
</dbReference>
<sequence>MENNQGINPEWLMWDLDGMQELLQGIGYWPEPQQVPNVTPSPAVSAVPDLLSNDVMPDRVVDPSRAVPRNGRHLAPARALRPFRFPPTPDASNSDARTTSSDLQHRLAGNRYAALACEDDALEQQNLTMGPPIVVTPGAVPGLTPPASQSGYQITPTPAASLSGANASSGNWQQRLVEASRSTDQLAVPDTRTHGRHRLGPEAFAVWQGEPYFPAQRTNPSRLVHPPTIPERSVPPSVASSPQFPCREPGCGMRYYTQTDLSQHTRNHYAQRRFGCSIN</sequence>
<feature type="compositionally biased region" description="Polar residues" evidence="2">
    <location>
        <begin position="90"/>
        <end position="102"/>
    </location>
</feature>
<feature type="region of interest" description="Disordered" evidence="2">
    <location>
        <begin position="64"/>
        <end position="104"/>
    </location>
</feature>
<keyword evidence="1" id="KW-0862">Zinc</keyword>
<name>A0A9P4QJA8_9PEZI</name>
<organism evidence="4 5">
    <name type="scientific">Polychaeton citri CBS 116435</name>
    <dbReference type="NCBI Taxonomy" id="1314669"/>
    <lineage>
        <taxon>Eukaryota</taxon>
        <taxon>Fungi</taxon>
        <taxon>Dikarya</taxon>
        <taxon>Ascomycota</taxon>
        <taxon>Pezizomycotina</taxon>
        <taxon>Dothideomycetes</taxon>
        <taxon>Dothideomycetidae</taxon>
        <taxon>Capnodiales</taxon>
        <taxon>Capnodiaceae</taxon>
        <taxon>Polychaeton</taxon>
    </lineage>
</organism>
<evidence type="ECO:0000313" key="5">
    <source>
        <dbReference type="Proteomes" id="UP000799441"/>
    </source>
</evidence>
<dbReference type="Proteomes" id="UP000799441">
    <property type="component" value="Unassembled WGS sequence"/>
</dbReference>
<protein>
    <recommendedName>
        <fullName evidence="3">C2H2-type domain-containing protein</fullName>
    </recommendedName>
</protein>